<evidence type="ECO:0000313" key="1">
    <source>
        <dbReference type="EMBL" id="CAF4274422.1"/>
    </source>
</evidence>
<accession>A0A820G613</accession>
<organism evidence="1 2">
    <name type="scientific">Adineta steineri</name>
    <dbReference type="NCBI Taxonomy" id="433720"/>
    <lineage>
        <taxon>Eukaryota</taxon>
        <taxon>Metazoa</taxon>
        <taxon>Spiralia</taxon>
        <taxon>Gnathifera</taxon>
        <taxon>Rotifera</taxon>
        <taxon>Eurotatoria</taxon>
        <taxon>Bdelloidea</taxon>
        <taxon>Adinetida</taxon>
        <taxon>Adinetidae</taxon>
        <taxon>Adineta</taxon>
    </lineage>
</organism>
<gene>
    <name evidence="1" type="ORF">OKA104_LOCUS44839</name>
</gene>
<dbReference type="EMBL" id="CAJOAY010014118">
    <property type="protein sequence ID" value="CAF4274422.1"/>
    <property type="molecule type" value="Genomic_DNA"/>
</dbReference>
<protein>
    <submittedName>
        <fullName evidence="1">Uncharacterized protein</fullName>
    </submittedName>
</protein>
<sequence>YNLIYQISKDILCGKRFDGLIGSIQSQTRISFTHFVSNIFKFIVNDYGLETLPNLSTDMNNSTSLMNLIDYQSFAVNDDKDIFSSSTTQGIFQLVTHYSCIPQTPLYHLFHQRIKSHADEIKLTLILKQTENKETEDGLRRDYYAIPPITIVDENETTQYTFEQFRSKLINSMLNDKVLTDIICERILYSYSNDLVRTFCTIIENNFTNDIIQCQQTVEFVSRRWLLLIDDNDRQLLDAYSNKNLWLLAHVYTSIEYDQNDLISIYSACRIMDRLDPTRSFYENLFNEDDVTRSNVRETFFRLIFDYLWKNLCQLCSNHENSEAWIYTYTFISKYYPSEKVLQSMQLIDIKNQIEFMNLAYLILMNEKTPEPQDLVSNLLRETNFNQTSVGV</sequence>
<reference evidence="1" key="1">
    <citation type="submission" date="2021-02" db="EMBL/GenBank/DDBJ databases">
        <authorList>
            <person name="Nowell W R."/>
        </authorList>
    </citation>
    <scope>NUCLEOTIDE SEQUENCE</scope>
</reference>
<feature type="non-terminal residue" evidence="1">
    <location>
        <position position="392"/>
    </location>
</feature>
<dbReference type="AlphaFoldDB" id="A0A820G613"/>
<proteinExistence type="predicted"/>
<feature type="non-terminal residue" evidence="1">
    <location>
        <position position="1"/>
    </location>
</feature>
<comment type="caution">
    <text evidence="1">The sequence shown here is derived from an EMBL/GenBank/DDBJ whole genome shotgun (WGS) entry which is preliminary data.</text>
</comment>
<name>A0A820G613_9BILA</name>
<dbReference type="Proteomes" id="UP000663881">
    <property type="component" value="Unassembled WGS sequence"/>
</dbReference>
<evidence type="ECO:0000313" key="2">
    <source>
        <dbReference type="Proteomes" id="UP000663881"/>
    </source>
</evidence>